<dbReference type="RefSeq" id="WP_238235269.1">
    <property type="nucleotide sequence ID" value="NZ_BPQQ01000023.1"/>
</dbReference>
<keyword evidence="3" id="KW-1185">Reference proteome</keyword>
<evidence type="ECO:0000313" key="3">
    <source>
        <dbReference type="Proteomes" id="UP001055153"/>
    </source>
</evidence>
<feature type="region of interest" description="Disordered" evidence="1">
    <location>
        <begin position="410"/>
        <end position="429"/>
    </location>
</feature>
<dbReference type="Proteomes" id="UP001055153">
    <property type="component" value="Unassembled WGS sequence"/>
</dbReference>
<reference evidence="2" key="1">
    <citation type="journal article" date="2021" name="Front. Microbiol.">
        <title>Comprehensive Comparative Genomics and Phenotyping of Methylobacterium Species.</title>
        <authorList>
            <person name="Alessa O."/>
            <person name="Ogura Y."/>
            <person name="Fujitani Y."/>
            <person name="Takami H."/>
            <person name="Hayashi T."/>
            <person name="Sahin N."/>
            <person name="Tani A."/>
        </authorList>
    </citation>
    <scope>NUCLEOTIDE SEQUENCE</scope>
    <source>
        <strain evidence="2">DSM 17168</strain>
    </source>
</reference>
<evidence type="ECO:0000256" key="1">
    <source>
        <dbReference type="SAM" id="MobiDB-lite"/>
    </source>
</evidence>
<proteinExistence type="predicted"/>
<organism evidence="2 3">
    <name type="scientific">Methylobacterium isbiliense</name>
    <dbReference type="NCBI Taxonomy" id="315478"/>
    <lineage>
        <taxon>Bacteria</taxon>
        <taxon>Pseudomonadati</taxon>
        <taxon>Pseudomonadota</taxon>
        <taxon>Alphaproteobacteria</taxon>
        <taxon>Hyphomicrobiales</taxon>
        <taxon>Methylobacteriaceae</taxon>
        <taxon>Methylobacterium</taxon>
    </lineage>
</organism>
<comment type="caution">
    <text evidence="2">The sequence shown here is derived from an EMBL/GenBank/DDBJ whole genome shotgun (WGS) entry which is preliminary data.</text>
</comment>
<sequence>MIAALLAVATVLAPGADRAASFLRASAARTGQDIAEAVALARPAVPALYRAEARAVSNWREETREALRPVSLALVAFASPVDPAFVARCVKLNNYWCIKRANWDGEIGADAEGHTGFATAGHGADAAVSLLRRYYTVLGRRSALAIVRRWAPAECGAPVAVRPRGTPQGASRGAPASPALAALAPQGIGRTVRARFLAARGRGVPARRVAAAKPAAVKPAAVKPVAAARSPAIPSAATETLAARPAPAKPAAGSALRVQPWSALARLSGRPRGSARPLPLMATPSIATGLGPAAPRPASAAVTPGRVLDGERLAAEAALLPSLTSLTSVAALPAALRPPPPLCSSDETRIQNYAGRISASVGLKAGDDLGLFDAEGHATARLAPVLLAMSAVELGSLQASPSLVADAIARAEAARPQPDAPPGRAASAP</sequence>
<evidence type="ECO:0000313" key="2">
    <source>
        <dbReference type="EMBL" id="GJE00386.1"/>
    </source>
</evidence>
<protein>
    <submittedName>
        <fullName evidence="2">Uncharacterized protein</fullName>
    </submittedName>
</protein>
<gene>
    <name evidence="2" type="ORF">GMJLKIPL_2307</name>
</gene>
<reference evidence="2" key="2">
    <citation type="submission" date="2021-08" db="EMBL/GenBank/DDBJ databases">
        <authorList>
            <person name="Tani A."/>
            <person name="Ola A."/>
            <person name="Ogura Y."/>
            <person name="Katsura K."/>
            <person name="Hayashi T."/>
        </authorList>
    </citation>
    <scope>NUCLEOTIDE SEQUENCE</scope>
    <source>
        <strain evidence="2">DSM 17168</strain>
    </source>
</reference>
<accession>A0ABQ4SAZ2</accession>
<dbReference type="EMBL" id="BPQQ01000023">
    <property type="protein sequence ID" value="GJE00386.1"/>
    <property type="molecule type" value="Genomic_DNA"/>
</dbReference>
<name>A0ABQ4SAZ2_9HYPH</name>